<feature type="transmembrane region" description="Helical" evidence="10">
    <location>
        <begin position="916"/>
        <end position="933"/>
    </location>
</feature>
<dbReference type="PROSITE" id="PS50893">
    <property type="entry name" value="ABC_TRANSPORTER_2"/>
    <property type="match status" value="1"/>
</dbReference>
<evidence type="ECO:0000256" key="4">
    <source>
        <dbReference type="ARBA" id="ARBA00022692"/>
    </source>
</evidence>
<dbReference type="GO" id="GO:0055085">
    <property type="term" value="P:transmembrane transport"/>
    <property type="evidence" value="ECO:0000318"/>
    <property type="project" value="GO_Central"/>
</dbReference>
<dbReference type="EnsemblPlants" id="Pp3c6_2050V3.4">
    <property type="protein sequence ID" value="Pp3c6_2050V3.4"/>
    <property type="gene ID" value="Pp3c6_2050"/>
</dbReference>
<dbReference type="RefSeq" id="XP_024378747.1">
    <property type="nucleotide sequence ID" value="XM_024522979.2"/>
</dbReference>
<keyword evidence="4 10" id="KW-0812">Transmembrane</keyword>
<keyword evidence="5" id="KW-0547">Nucleotide-binding</keyword>
<protein>
    <recommendedName>
        <fullName evidence="11">ABC transporter domain-containing protein</fullName>
    </recommendedName>
</protein>
<comment type="subcellular location">
    <subcellularLocation>
        <location evidence="1">Membrane</location>
        <topology evidence="1">Multi-pass membrane protein</topology>
    </subcellularLocation>
</comment>
<feature type="coiled-coil region" evidence="9">
    <location>
        <begin position="91"/>
        <end position="118"/>
    </location>
</feature>
<keyword evidence="9" id="KW-0175">Coiled coil</keyword>
<evidence type="ECO:0000256" key="3">
    <source>
        <dbReference type="ARBA" id="ARBA00022448"/>
    </source>
</evidence>
<dbReference type="GO" id="GO:0042626">
    <property type="term" value="F:ATPase-coupled transmembrane transporter activity"/>
    <property type="evidence" value="ECO:0000318"/>
    <property type="project" value="GO_Central"/>
</dbReference>
<evidence type="ECO:0000256" key="9">
    <source>
        <dbReference type="SAM" id="Coils"/>
    </source>
</evidence>
<feature type="transmembrane region" description="Helical" evidence="10">
    <location>
        <begin position="990"/>
        <end position="1011"/>
    </location>
</feature>
<dbReference type="GO" id="GO:0140359">
    <property type="term" value="F:ABC-type transporter activity"/>
    <property type="evidence" value="ECO:0007669"/>
    <property type="project" value="InterPro"/>
</dbReference>
<dbReference type="InterPro" id="IPR050352">
    <property type="entry name" value="ABCG_transporters"/>
</dbReference>
<evidence type="ECO:0000256" key="6">
    <source>
        <dbReference type="ARBA" id="ARBA00022840"/>
    </source>
</evidence>
<comment type="similarity">
    <text evidence="2">Belongs to the ABC transporter superfamily. ABCG family. Eye pigment precursor importer (TC 3.A.1.204) subfamily.</text>
</comment>
<dbReference type="GO" id="GO:0016887">
    <property type="term" value="F:ATP hydrolysis activity"/>
    <property type="evidence" value="ECO:0007669"/>
    <property type="project" value="InterPro"/>
</dbReference>
<dbReference type="Pfam" id="PF00005">
    <property type="entry name" value="ABC_tran"/>
    <property type="match status" value="1"/>
</dbReference>
<dbReference type="OrthoDB" id="66620at2759"/>
<dbReference type="CDD" id="cd03213">
    <property type="entry name" value="ABCG_EPDR"/>
    <property type="match status" value="1"/>
</dbReference>
<dbReference type="EnsemblPlants" id="Pp3c6_2050V3.3">
    <property type="protein sequence ID" value="Pp3c6_2050V3.3"/>
    <property type="gene ID" value="Pp3c6_2050"/>
</dbReference>
<evidence type="ECO:0000256" key="1">
    <source>
        <dbReference type="ARBA" id="ARBA00004141"/>
    </source>
</evidence>
<evidence type="ECO:0000256" key="5">
    <source>
        <dbReference type="ARBA" id="ARBA00022741"/>
    </source>
</evidence>
<feature type="transmembrane region" description="Helical" evidence="10">
    <location>
        <begin position="1017"/>
        <end position="1037"/>
    </location>
</feature>
<dbReference type="FunCoup" id="A0A7I4DZG3">
    <property type="interactions" value="36"/>
</dbReference>
<proteinExistence type="inferred from homology"/>
<feature type="transmembrane region" description="Helical" evidence="10">
    <location>
        <begin position="945"/>
        <end position="964"/>
    </location>
</feature>
<dbReference type="PANTHER" id="PTHR48041:SF91">
    <property type="entry name" value="ABC TRANSPORTER G FAMILY MEMBER 28"/>
    <property type="match status" value="1"/>
</dbReference>
<dbReference type="EMBL" id="ABEU02000006">
    <property type="status" value="NOT_ANNOTATED_CDS"/>
    <property type="molecule type" value="Genomic_DNA"/>
</dbReference>
<dbReference type="Pfam" id="PF19055">
    <property type="entry name" value="ABC2_membrane_7"/>
    <property type="match status" value="1"/>
</dbReference>
<dbReference type="GeneID" id="112283801"/>
<feature type="transmembrane region" description="Helical" evidence="10">
    <location>
        <begin position="1115"/>
        <end position="1139"/>
    </location>
</feature>
<reference evidence="12 13" key="2">
    <citation type="journal article" date="2018" name="Plant J.">
        <title>The Physcomitrella patens chromosome-scale assembly reveals moss genome structure and evolution.</title>
        <authorList>
            <person name="Lang D."/>
            <person name="Ullrich K.K."/>
            <person name="Murat F."/>
            <person name="Fuchs J."/>
            <person name="Jenkins J."/>
            <person name="Haas F.B."/>
            <person name="Piednoel M."/>
            <person name="Gundlach H."/>
            <person name="Van Bel M."/>
            <person name="Meyberg R."/>
            <person name="Vives C."/>
            <person name="Morata J."/>
            <person name="Symeonidi A."/>
            <person name="Hiss M."/>
            <person name="Muchero W."/>
            <person name="Kamisugi Y."/>
            <person name="Saleh O."/>
            <person name="Blanc G."/>
            <person name="Decker E.L."/>
            <person name="van Gessel N."/>
            <person name="Grimwood J."/>
            <person name="Hayes R.D."/>
            <person name="Graham S.W."/>
            <person name="Gunter L.E."/>
            <person name="McDaniel S.F."/>
            <person name="Hoernstein S.N.W."/>
            <person name="Larsson A."/>
            <person name="Li F.W."/>
            <person name="Perroud P.F."/>
            <person name="Phillips J."/>
            <person name="Ranjan P."/>
            <person name="Rokshar D.S."/>
            <person name="Rothfels C.J."/>
            <person name="Schneider L."/>
            <person name="Shu S."/>
            <person name="Stevenson D.W."/>
            <person name="Thummler F."/>
            <person name="Tillich M."/>
            <person name="Villarreal Aguilar J.C."/>
            <person name="Widiez T."/>
            <person name="Wong G.K."/>
            <person name="Wymore A."/>
            <person name="Zhang Y."/>
            <person name="Zimmer A.D."/>
            <person name="Quatrano R.S."/>
            <person name="Mayer K.F.X."/>
            <person name="Goodstein D."/>
            <person name="Casacuberta J.M."/>
            <person name="Vandepoele K."/>
            <person name="Reski R."/>
            <person name="Cuming A.C."/>
            <person name="Tuskan G.A."/>
            <person name="Maumus F."/>
            <person name="Salse J."/>
            <person name="Schmutz J."/>
            <person name="Rensing S.A."/>
        </authorList>
    </citation>
    <scope>NUCLEOTIDE SEQUENCE [LARGE SCALE GENOMIC DNA]</scope>
    <source>
        <strain evidence="12 13">cv. Gransden 2004</strain>
    </source>
</reference>
<dbReference type="GO" id="GO:0016020">
    <property type="term" value="C:membrane"/>
    <property type="evidence" value="ECO:0000318"/>
    <property type="project" value="GO_Central"/>
</dbReference>
<dbReference type="InterPro" id="IPR043926">
    <property type="entry name" value="ABCG_dom"/>
</dbReference>
<feature type="transmembrane region" description="Helical" evidence="10">
    <location>
        <begin position="341"/>
        <end position="366"/>
    </location>
</feature>
<dbReference type="Proteomes" id="UP000006727">
    <property type="component" value="Chromosome 6"/>
</dbReference>
<dbReference type="InterPro" id="IPR003439">
    <property type="entry name" value="ABC_transporter-like_ATP-bd"/>
</dbReference>
<name>A0A7I4DZG3_PHYPA</name>
<reference evidence="12 13" key="1">
    <citation type="journal article" date="2008" name="Science">
        <title>The Physcomitrella genome reveals evolutionary insights into the conquest of land by plants.</title>
        <authorList>
            <person name="Rensing S."/>
            <person name="Lang D."/>
            <person name="Zimmer A."/>
            <person name="Terry A."/>
            <person name="Salamov A."/>
            <person name="Shapiro H."/>
            <person name="Nishiyama T."/>
            <person name="Perroud P.-F."/>
            <person name="Lindquist E."/>
            <person name="Kamisugi Y."/>
            <person name="Tanahashi T."/>
            <person name="Sakakibara K."/>
            <person name="Fujita T."/>
            <person name="Oishi K."/>
            <person name="Shin-I T."/>
            <person name="Kuroki Y."/>
            <person name="Toyoda A."/>
            <person name="Suzuki Y."/>
            <person name="Hashimoto A."/>
            <person name="Yamaguchi K."/>
            <person name="Sugano A."/>
            <person name="Kohara Y."/>
            <person name="Fujiyama A."/>
            <person name="Anterola A."/>
            <person name="Aoki S."/>
            <person name="Ashton N."/>
            <person name="Barbazuk W.B."/>
            <person name="Barker E."/>
            <person name="Bennetzen J."/>
            <person name="Bezanilla M."/>
            <person name="Blankenship R."/>
            <person name="Cho S.H."/>
            <person name="Dutcher S."/>
            <person name="Estelle M."/>
            <person name="Fawcett J.A."/>
            <person name="Gundlach H."/>
            <person name="Hanada K."/>
            <person name="Heyl A."/>
            <person name="Hicks K.A."/>
            <person name="Hugh J."/>
            <person name="Lohr M."/>
            <person name="Mayer K."/>
            <person name="Melkozernov A."/>
            <person name="Murata T."/>
            <person name="Nelson D."/>
            <person name="Pils B."/>
            <person name="Prigge M."/>
            <person name="Reiss B."/>
            <person name="Renner T."/>
            <person name="Rombauts S."/>
            <person name="Rushton P."/>
            <person name="Sanderfoot A."/>
            <person name="Schween G."/>
            <person name="Shiu S.-H."/>
            <person name="Stueber K."/>
            <person name="Theodoulou F.L."/>
            <person name="Tu H."/>
            <person name="Van de Peer Y."/>
            <person name="Verrier P.J."/>
            <person name="Waters E."/>
            <person name="Wood A."/>
            <person name="Yang L."/>
            <person name="Cove D."/>
            <person name="Cuming A."/>
            <person name="Hasebe M."/>
            <person name="Lucas S."/>
            <person name="Mishler D.B."/>
            <person name="Reski R."/>
            <person name="Grigoriev I."/>
            <person name="Quatrano R.S."/>
            <person name="Boore J.L."/>
        </authorList>
    </citation>
    <scope>NUCLEOTIDE SEQUENCE [LARGE SCALE GENOMIC DNA]</scope>
    <source>
        <strain evidence="12 13">cv. Gransden 2004</strain>
    </source>
</reference>
<dbReference type="FunFam" id="3.40.50.300:FF:000367">
    <property type="entry name" value="ABC transporter G family member 24"/>
    <property type="match status" value="1"/>
</dbReference>
<reference evidence="12" key="3">
    <citation type="submission" date="2020-12" db="UniProtKB">
        <authorList>
            <consortium name="EnsemblPlants"/>
        </authorList>
    </citation>
    <scope>IDENTIFICATION</scope>
</reference>
<keyword evidence="7 10" id="KW-1133">Transmembrane helix</keyword>
<keyword evidence="8 10" id="KW-0472">Membrane</keyword>
<feature type="transmembrane region" description="Helical" evidence="10">
    <location>
        <begin position="1049"/>
        <end position="1070"/>
    </location>
</feature>
<dbReference type="InterPro" id="IPR003593">
    <property type="entry name" value="AAA+_ATPase"/>
</dbReference>
<dbReference type="EnsemblPlants" id="Pp3c6_2050V3.2">
    <property type="protein sequence ID" value="Pp3c6_2050V3.2"/>
    <property type="gene ID" value="Pp3c6_2050"/>
</dbReference>
<dbReference type="SMART" id="SM00382">
    <property type="entry name" value="AAA"/>
    <property type="match status" value="1"/>
</dbReference>
<dbReference type="SUPFAM" id="SSF52540">
    <property type="entry name" value="P-loop containing nucleoside triphosphate hydrolases"/>
    <property type="match status" value="1"/>
</dbReference>
<evidence type="ECO:0000313" key="13">
    <source>
        <dbReference type="Proteomes" id="UP000006727"/>
    </source>
</evidence>
<keyword evidence="6" id="KW-0067">ATP-binding</keyword>
<evidence type="ECO:0000256" key="8">
    <source>
        <dbReference type="ARBA" id="ARBA00023136"/>
    </source>
</evidence>
<organism evidence="12 13">
    <name type="scientific">Physcomitrium patens</name>
    <name type="common">Spreading-leaved earth moss</name>
    <name type="synonym">Physcomitrella patens</name>
    <dbReference type="NCBI Taxonomy" id="3218"/>
    <lineage>
        <taxon>Eukaryota</taxon>
        <taxon>Viridiplantae</taxon>
        <taxon>Streptophyta</taxon>
        <taxon>Embryophyta</taxon>
        <taxon>Bryophyta</taxon>
        <taxon>Bryophytina</taxon>
        <taxon>Bryopsida</taxon>
        <taxon>Funariidae</taxon>
        <taxon>Funariales</taxon>
        <taxon>Funariaceae</taxon>
        <taxon>Physcomitrium</taxon>
    </lineage>
</organism>
<keyword evidence="3" id="KW-0813">Transport</keyword>
<feature type="domain" description="ABC transporter" evidence="11">
    <location>
        <begin position="542"/>
        <end position="784"/>
    </location>
</feature>
<dbReference type="GO" id="GO:0005524">
    <property type="term" value="F:ATP binding"/>
    <property type="evidence" value="ECO:0007669"/>
    <property type="project" value="UniProtKB-KW"/>
</dbReference>
<dbReference type="Gene3D" id="3.40.50.300">
    <property type="entry name" value="P-loop containing nucleotide triphosphate hydrolases"/>
    <property type="match status" value="1"/>
</dbReference>
<dbReference type="Gramene" id="Pp3c6_2050V3.4">
    <property type="protein sequence ID" value="Pp3c6_2050V3.4"/>
    <property type="gene ID" value="Pp3c6_2050"/>
</dbReference>
<dbReference type="InterPro" id="IPR017871">
    <property type="entry name" value="ABC_transporter-like_CS"/>
</dbReference>
<dbReference type="Gramene" id="Pp3c6_2050V3.2">
    <property type="protein sequence ID" value="Pp3c6_2050V3.2"/>
    <property type="gene ID" value="Pp3c6_2050"/>
</dbReference>
<evidence type="ECO:0000313" key="12">
    <source>
        <dbReference type="EnsemblPlants" id="Pp3c6_2050V3.2"/>
    </source>
</evidence>
<dbReference type="PANTHER" id="PTHR48041">
    <property type="entry name" value="ABC TRANSPORTER G FAMILY MEMBER 28"/>
    <property type="match status" value="1"/>
</dbReference>
<evidence type="ECO:0000256" key="10">
    <source>
        <dbReference type="SAM" id="Phobius"/>
    </source>
</evidence>
<dbReference type="AlphaFoldDB" id="A0A7I4DZG3"/>
<evidence type="ECO:0000259" key="11">
    <source>
        <dbReference type="PROSITE" id="PS50893"/>
    </source>
</evidence>
<dbReference type="KEGG" id="ppp:112283801"/>
<keyword evidence="13" id="KW-1185">Reference proteome</keyword>
<accession>A0A7I4DZG3</accession>
<dbReference type="PROSITE" id="PS00211">
    <property type="entry name" value="ABC_TRANSPORTER_1"/>
    <property type="match status" value="1"/>
</dbReference>
<sequence length="1147" mass="126909">MGITWKSSFTYNNRKLVQLPCRFSEFYILVLCCVLSVLSGAQAQLLGPPSGFSFPPPGAALPPPGAALPPPGAALPPGVALPPLAAPPLLDNQVLNEIDNLDKEIRALTRNAALELEKNFSYCITNGEQEWNAVYGFNIKVQRFVQQCVMDMGADGTASQRLCNKGELELYFKNIWDLDSPKPNVNCNSSSWGIECDSGWSAAKQIDSNLHPSSNVVPSRHLFPKACCQGFFCPKGLTCMFPCPLGAFCPRAVLNETTGLCEPYGYQVTQREGNRQCGGAEKWSIVQATQEIFCPAGVFCPSTVDAHICTKGHYCPLGSTREYACSKLTTCRSERLEKQNLTSVGILFVAILAATLLLIFACSDWIMDIRMKSKSRARDLAQRQAATVSASELEGLVPMKESVECEAAILTRKLSNTEFRERPGSNGSEEFQVIEFGLSIFGETPGQLLRHGSMSMRIAEDGSSVGTSIPLCLVPVTLRPRDRIDVESFVEDDAMRSFTELQESQTKIEKEIAAALESMDHKVMNRDEDSETRHNMRPPIEVSFEDLSLFLKGSGKKILSNVTGKLSPGRVTAVMGPSGAGKTTFLNALAGKATHSRTTGVVLINGKPDSIQSYKSIIGFVPQDDIVHGNLTVEENLLFSANYRLPVGMSKRDKVLVVERIISALGLGSIRDSRVGTVENRGISGGQRKRVNVGLEMVMEPSLLILDEPTSGLDSTSSRLVLQALRREANMGVNVGVVLHQPSYGLFRMFDDVMFLAKGGRTVYLGPVSELEAYFESLDLVVPERINPPDHYIDALEGIVNPKNQPGFDPQILPLMWMVNKGYKIPPDLAALASDLQSGTMRGKKFMPVREPKRTCIQDFWTELQVYVCERKDLLLSSFYKVENKSGRTTPGFFSQFLTILRRLSTQRFREARVQFLDYTILLMAGTCLGYLSDMKDTSLGSKGYFYTLIALSLLVMIASLRTFSNDKLTFWRESASGINRVAYFVAKDVVDLFNVTIKPFIYLSMFYFFSNPRSSFLSNFTVTLVLVYCVTGIAYISSILFQPAPAQLWSVFLPIMATLIITVKPHGFLLKLQYLSYARYANEAYVVANAVNYGGVWITTRCAMLKTLNYSVERWMPCLVILVMYGVVARGIALICLFTSNRGRQK</sequence>
<dbReference type="InterPro" id="IPR027417">
    <property type="entry name" value="P-loop_NTPase"/>
</dbReference>
<dbReference type="Gramene" id="Pp3c6_2050V3.3">
    <property type="protein sequence ID" value="Pp3c6_2050V3.3"/>
    <property type="gene ID" value="Pp3c6_2050"/>
</dbReference>
<evidence type="ECO:0000256" key="7">
    <source>
        <dbReference type="ARBA" id="ARBA00022989"/>
    </source>
</evidence>
<gene>
    <name evidence="12" type="primary">LOC112283801</name>
</gene>
<evidence type="ECO:0000256" key="2">
    <source>
        <dbReference type="ARBA" id="ARBA00005814"/>
    </source>
</evidence>